<organism evidence="7 8">
    <name type="scientific">Huiozyma naganishii (strain ATCC MYA-139 / BCRC 22969 / CBS 8797 / KCTC 17520 / NBRC 10181 / NCYC 3082 / Yp74L-3)</name>
    <name type="common">Yeast</name>
    <name type="synonym">Kazachstania naganishii</name>
    <dbReference type="NCBI Taxonomy" id="1071383"/>
    <lineage>
        <taxon>Eukaryota</taxon>
        <taxon>Fungi</taxon>
        <taxon>Dikarya</taxon>
        <taxon>Ascomycota</taxon>
        <taxon>Saccharomycotina</taxon>
        <taxon>Saccharomycetes</taxon>
        <taxon>Saccharomycetales</taxon>
        <taxon>Saccharomycetaceae</taxon>
        <taxon>Huiozyma</taxon>
    </lineage>
</organism>
<evidence type="ECO:0000256" key="4">
    <source>
        <dbReference type="ARBA" id="ARBA00023269"/>
    </source>
</evidence>
<dbReference type="GO" id="GO:0005777">
    <property type="term" value="C:peroxisome"/>
    <property type="evidence" value="ECO:0007669"/>
    <property type="project" value="EnsemblFungi"/>
</dbReference>
<dbReference type="SMART" id="SM00428">
    <property type="entry name" value="H3"/>
    <property type="match status" value="1"/>
</dbReference>
<dbReference type="PANTHER" id="PTHR45810">
    <property type="entry name" value="HISTONE H3.2"/>
    <property type="match status" value="1"/>
</dbReference>
<dbReference type="RefSeq" id="XP_022465719.1">
    <property type="nucleotide sequence ID" value="XM_022609310.1"/>
</dbReference>
<gene>
    <name evidence="7" type="primary">KNAG0H00580</name>
    <name evidence="7" type="ordered locus">KNAG_0H00580</name>
</gene>
<keyword evidence="8" id="KW-1185">Reference proteome</keyword>
<keyword evidence="4" id="KW-0238">DNA-binding</keyword>
<feature type="domain" description="Core Histone H2A/H2B/H3" evidence="6">
    <location>
        <begin position="160"/>
        <end position="248"/>
    </location>
</feature>
<dbReference type="STRING" id="1071383.J7S8E0"/>
<dbReference type="InterPro" id="IPR000164">
    <property type="entry name" value="Histone_H3/CENP-A"/>
</dbReference>
<evidence type="ECO:0000256" key="5">
    <source>
        <dbReference type="SAM" id="MobiDB-lite"/>
    </source>
</evidence>
<dbReference type="GO" id="GO:0061644">
    <property type="term" value="P:protein localization to CENP-A containing chromatin"/>
    <property type="evidence" value="ECO:0007669"/>
    <property type="project" value="EnsemblFungi"/>
</dbReference>
<name>J7S8E0_HUIN7</name>
<reference evidence="8" key="2">
    <citation type="submission" date="2012-08" db="EMBL/GenBank/DDBJ databases">
        <title>Genome sequence of Kazachstania naganishii.</title>
        <authorList>
            <person name="Gordon J.L."/>
            <person name="Armisen D."/>
            <person name="Proux-Wera E."/>
            <person name="OhEigeartaigh S.S."/>
            <person name="Byrne K.P."/>
            <person name="Wolfe K.H."/>
        </authorList>
    </citation>
    <scope>NUCLEOTIDE SEQUENCE [LARGE SCALE GENOMIC DNA]</scope>
    <source>
        <strain evidence="8">ATCC MYA-139 / BCRC 22969 / CBS 8797 / CCRC 22969 / KCTC 17520 / NBRC 10181 / NCYC 3082</strain>
    </source>
</reference>
<dbReference type="PROSITE" id="PS00959">
    <property type="entry name" value="HISTONE_H3_2"/>
    <property type="match status" value="1"/>
</dbReference>
<sequence length="253" mass="29246">MQKQQFDSSDWDLLPTAPLTTDQEKINERARELLERNRRYGRLLKTGGDPLPERRRYERDLDSTDIQDGDVVSNSGPYENELDISHVPDDFDEEFEDRSESEVLSTVNGTNSIIAPRSVETRRYQRPNKFGQLEKKIKDIQRKRIDGTAAQQGKKFRPSNLALYEIRKYQQSTDLLISKIPFARLVKEVASDFVWESEPLTWQSMAILALQEASEAYLVGLLEHANLLALHAKRVTVTKKDIQLARRIRGQFI</sequence>
<reference evidence="7 8" key="1">
    <citation type="journal article" date="2011" name="Proc. Natl. Acad. Sci. U.S.A.">
        <title>Evolutionary erosion of yeast sex chromosomes by mating-type switching accidents.</title>
        <authorList>
            <person name="Gordon J.L."/>
            <person name="Armisen D."/>
            <person name="Proux-Wera E."/>
            <person name="Oheigeartaigh S.S."/>
            <person name="Byrne K.P."/>
            <person name="Wolfe K.H."/>
        </authorList>
    </citation>
    <scope>NUCLEOTIDE SEQUENCE [LARGE SCALE GENOMIC DNA]</scope>
    <source>
        <strain evidence="8">ATCC MYA-139 / BCRC 22969 / CBS 8797 / CCRC 22969 / KCTC 17520 / NBRC 10181 / NCYC 3082</strain>
    </source>
</reference>
<keyword evidence="3" id="KW-0158">Chromosome</keyword>
<dbReference type="GO" id="GO:0030527">
    <property type="term" value="F:structural constituent of chromatin"/>
    <property type="evidence" value="ECO:0007669"/>
    <property type="project" value="InterPro"/>
</dbReference>
<dbReference type="CDD" id="cd22911">
    <property type="entry name" value="HFD_H3"/>
    <property type="match status" value="1"/>
</dbReference>
<dbReference type="GO" id="GO:0043505">
    <property type="term" value="C:CENP-A containing nucleosome"/>
    <property type="evidence" value="ECO:0007669"/>
    <property type="project" value="EnsemblFungi"/>
</dbReference>
<feature type="region of interest" description="Disordered" evidence="5">
    <location>
        <begin position="1"/>
        <end position="26"/>
    </location>
</feature>
<dbReference type="InterPro" id="IPR007125">
    <property type="entry name" value="H2A/H2B/H3"/>
</dbReference>
<dbReference type="GO" id="GO:0019237">
    <property type="term" value="F:centromeric DNA binding"/>
    <property type="evidence" value="ECO:0007669"/>
    <property type="project" value="EnsemblFungi"/>
</dbReference>
<evidence type="ECO:0000259" key="6">
    <source>
        <dbReference type="Pfam" id="PF00125"/>
    </source>
</evidence>
<evidence type="ECO:0000256" key="1">
    <source>
        <dbReference type="ARBA" id="ARBA00004286"/>
    </source>
</evidence>
<evidence type="ECO:0000313" key="8">
    <source>
        <dbReference type="Proteomes" id="UP000006310"/>
    </source>
</evidence>
<feature type="compositionally biased region" description="Basic and acidic residues" evidence="5">
    <location>
        <begin position="51"/>
        <end position="62"/>
    </location>
</feature>
<dbReference type="GO" id="GO:0000070">
    <property type="term" value="P:mitotic sister chromatid segregation"/>
    <property type="evidence" value="ECO:0007669"/>
    <property type="project" value="EnsemblFungi"/>
</dbReference>
<accession>J7S8E0</accession>
<dbReference type="GO" id="GO:0046982">
    <property type="term" value="F:protein heterodimerization activity"/>
    <property type="evidence" value="ECO:0007669"/>
    <property type="project" value="InterPro"/>
</dbReference>
<dbReference type="PRINTS" id="PR00622">
    <property type="entry name" value="HISTONEH3"/>
</dbReference>
<dbReference type="OrthoDB" id="842664at2759"/>
<evidence type="ECO:0000256" key="2">
    <source>
        <dbReference type="ARBA" id="ARBA00010343"/>
    </source>
</evidence>
<protein>
    <recommendedName>
        <fullName evidence="6">Core Histone H2A/H2B/H3 domain-containing protein</fullName>
    </recommendedName>
</protein>
<dbReference type="SUPFAM" id="SSF47113">
    <property type="entry name" value="Histone-fold"/>
    <property type="match status" value="1"/>
</dbReference>
<dbReference type="AlphaFoldDB" id="J7S8E0"/>
<dbReference type="Proteomes" id="UP000006310">
    <property type="component" value="Chromosome 8"/>
</dbReference>
<dbReference type="InterPro" id="IPR009072">
    <property type="entry name" value="Histone-fold"/>
</dbReference>
<dbReference type="Gene3D" id="1.10.20.10">
    <property type="entry name" value="Histone, subunit A"/>
    <property type="match status" value="1"/>
</dbReference>
<feature type="region of interest" description="Disordered" evidence="5">
    <location>
        <begin position="43"/>
        <end position="82"/>
    </location>
</feature>
<dbReference type="EMBL" id="HE978321">
    <property type="protein sequence ID" value="CCK71474.1"/>
    <property type="molecule type" value="Genomic_DNA"/>
</dbReference>
<keyword evidence="4" id="KW-0544">Nucleosome core</keyword>
<dbReference type="GO" id="GO:0000776">
    <property type="term" value="C:kinetochore"/>
    <property type="evidence" value="ECO:0007669"/>
    <property type="project" value="EnsemblFungi"/>
</dbReference>
<dbReference type="GeneID" id="34527206"/>
<dbReference type="Pfam" id="PF00125">
    <property type="entry name" value="Histone"/>
    <property type="match status" value="1"/>
</dbReference>
<dbReference type="eggNOG" id="KOG1745">
    <property type="taxonomic scope" value="Eukaryota"/>
</dbReference>
<evidence type="ECO:0000313" key="7">
    <source>
        <dbReference type="EMBL" id="CCK71474.1"/>
    </source>
</evidence>
<dbReference type="GO" id="GO:0051382">
    <property type="term" value="P:kinetochore assembly"/>
    <property type="evidence" value="ECO:0007669"/>
    <property type="project" value="EnsemblFungi"/>
</dbReference>
<proteinExistence type="inferred from homology"/>
<dbReference type="GO" id="GO:0030543">
    <property type="term" value="P:2-micrometer plasmid partitioning"/>
    <property type="evidence" value="ECO:0007669"/>
    <property type="project" value="EnsemblFungi"/>
</dbReference>
<comment type="subcellular location">
    <subcellularLocation>
        <location evidence="1">Chromosome</location>
    </subcellularLocation>
</comment>
<comment type="similarity">
    <text evidence="2">Belongs to the histone H3 family.</text>
</comment>
<evidence type="ECO:0000256" key="3">
    <source>
        <dbReference type="ARBA" id="ARBA00022454"/>
    </source>
</evidence>
<dbReference type="KEGG" id="kng:KNAG_0H00580"/>
<dbReference type="GO" id="GO:0005729">
    <property type="term" value="C:2-micrometer circle DNA"/>
    <property type="evidence" value="ECO:0007669"/>
    <property type="project" value="EnsemblFungi"/>
</dbReference>
<dbReference type="FunFam" id="1.10.20.10:FF:000088">
    <property type="entry name" value="Histone H3-like centromeric protein CSE4"/>
    <property type="match status" value="1"/>
</dbReference>
<dbReference type="HOGENOM" id="CLU_078295_3_0_1"/>